<evidence type="ECO:0008006" key="4">
    <source>
        <dbReference type="Google" id="ProtNLM"/>
    </source>
</evidence>
<dbReference type="OrthoDB" id="5070146at2759"/>
<dbReference type="Proteomes" id="UP000253153">
    <property type="component" value="Unassembled WGS sequence"/>
</dbReference>
<evidence type="ECO:0000313" key="3">
    <source>
        <dbReference type="Proteomes" id="UP000253153"/>
    </source>
</evidence>
<protein>
    <recommendedName>
        <fullName evidence="4">Ecp2 effector protein domain-containing protein</fullName>
    </recommendedName>
</protein>
<feature type="chain" id="PRO_5016850418" description="Ecp2 effector protein domain-containing protein" evidence="1">
    <location>
        <begin position="20"/>
        <end position="203"/>
    </location>
</feature>
<proteinExistence type="predicted"/>
<dbReference type="EMBL" id="QKXC01000107">
    <property type="protein sequence ID" value="RBR20352.1"/>
    <property type="molecule type" value="Genomic_DNA"/>
</dbReference>
<dbReference type="AlphaFoldDB" id="A0A366RU61"/>
<keyword evidence="3" id="KW-1185">Reference proteome</keyword>
<evidence type="ECO:0000313" key="2">
    <source>
        <dbReference type="EMBL" id="RBR20352.1"/>
    </source>
</evidence>
<feature type="signal peptide" evidence="1">
    <location>
        <begin position="1"/>
        <end position="19"/>
    </location>
</feature>
<gene>
    <name evidence="2" type="ORF">FIESC28_05316</name>
</gene>
<sequence length="203" mass="22792">MQISAAVLLAWALPSIALPQSPPQTYYDEMIPFSGSISGLTYDNGTQVIWSDNEPDAPFTRHMSETALASFQSHKRDLQKREMVDCWGYQLDVRLTDLSTAEWRSTIDRWGGLYLSTLPNPKPVQSWRGYAHELGGPMVYACINTRSNAYSWTVTSGHVSNGLIKMDARCRRYEAGYASLDPYDHLLIGKTLSTVPVCLHGYH</sequence>
<comment type="caution">
    <text evidence="2">The sequence shown here is derived from an EMBL/GenBank/DDBJ whole genome shotgun (WGS) entry which is preliminary data.</text>
</comment>
<keyword evidence="1" id="KW-0732">Signal</keyword>
<dbReference type="RefSeq" id="XP_031016534.1">
    <property type="nucleotide sequence ID" value="XM_031159463.1"/>
</dbReference>
<evidence type="ECO:0000256" key="1">
    <source>
        <dbReference type="SAM" id="SignalP"/>
    </source>
</evidence>
<dbReference type="GeneID" id="41994759"/>
<organism evidence="2 3">
    <name type="scientific">Fusarium coffeatum</name>
    <dbReference type="NCBI Taxonomy" id="231269"/>
    <lineage>
        <taxon>Eukaryota</taxon>
        <taxon>Fungi</taxon>
        <taxon>Dikarya</taxon>
        <taxon>Ascomycota</taxon>
        <taxon>Pezizomycotina</taxon>
        <taxon>Sordariomycetes</taxon>
        <taxon>Hypocreomycetidae</taxon>
        <taxon>Hypocreales</taxon>
        <taxon>Nectriaceae</taxon>
        <taxon>Fusarium</taxon>
        <taxon>Fusarium incarnatum-equiseti species complex</taxon>
    </lineage>
</organism>
<reference evidence="2 3" key="1">
    <citation type="submission" date="2018-06" db="EMBL/GenBank/DDBJ databases">
        <title>Fusarium incarnatum-equiseti species complex species 28.</title>
        <authorList>
            <person name="Gardiner D.M."/>
        </authorList>
    </citation>
    <scope>NUCLEOTIDE SEQUENCE [LARGE SCALE GENOMIC DNA]</scope>
    <source>
        <strain evidence="2 3">FIESC_28</strain>
    </source>
</reference>
<name>A0A366RU61_9HYPO</name>
<accession>A0A366RU61</accession>